<evidence type="ECO:0000313" key="3">
    <source>
        <dbReference type="EMBL" id="MBE8718210.1"/>
    </source>
</evidence>
<dbReference type="SUPFAM" id="SSF53720">
    <property type="entry name" value="ALDH-like"/>
    <property type="match status" value="1"/>
</dbReference>
<dbReference type="Proteomes" id="UP000652567">
    <property type="component" value="Unassembled WGS sequence"/>
</dbReference>
<proteinExistence type="predicted"/>
<dbReference type="InterPro" id="IPR016163">
    <property type="entry name" value="Ald_DH_C"/>
</dbReference>
<accession>A0A928V3T2</accession>
<comment type="caution">
    <text evidence="3">The sequence shown here is derived from an EMBL/GenBank/DDBJ whole genome shotgun (WGS) entry which is preliminary data.</text>
</comment>
<dbReference type="EMBL" id="PRDL01000001">
    <property type="protein sequence ID" value="MBE8718210.1"/>
    <property type="molecule type" value="Genomic_DNA"/>
</dbReference>
<dbReference type="CDD" id="cd07129">
    <property type="entry name" value="ALDH_KGSADH"/>
    <property type="match status" value="1"/>
</dbReference>
<dbReference type="AlphaFoldDB" id="A0A928V3T2"/>
<evidence type="ECO:0000256" key="1">
    <source>
        <dbReference type="ARBA" id="ARBA00023002"/>
    </source>
</evidence>
<sequence length="508" mass="53781">MLSGNQILGSQFVQGSENAVHGINPATGELLEPAYAGGSHDDIEKACALAKIAFPVYRATNSETRAAFLETIAEQIVALGDILIQRAMDESGLPRARLEGERGRTVNQLKLFATILREQEWQGVCIETALPERQPPKPDLRMRNIPLGPVVVFGASNFPLAFSVAGGDTASALAAGAPVIVKAHTAHPGTSELVGRAIQSAVKIAGMPEGVFSLLYLNDHAKALSLVSNPVVKAVGFTGSRNAGLAIQRTAFARAEPIPVYAEMSSINPVFLLPHTLQHSAETIAQGFVGSLLMGAGQFCTNPGLLVAVKGDALNRFKEVATGLITGSAAQTMLTPGIHAAYEKGVQRLGGHSRVNKIAEGKAGTTNQCQAALFETSYADFIADPVLAEENFGSSALIVVCDHAEQMLEFIERIEGQLTATLHVTQTADAALVKKIIPILELKVGRILFNGYPTGVEVGRAMVHGGPFPATSDSRTTSVGAAAIKRFLRPVCYQDFPEEFLAEELKGN</sequence>
<gene>
    <name evidence="3" type="ORF">C4F51_13530</name>
</gene>
<dbReference type="InterPro" id="IPR016162">
    <property type="entry name" value="Ald_DH_N"/>
</dbReference>
<protein>
    <submittedName>
        <fullName evidence="3">Aldehyde dehydrogenase (NADP(+))</fullName>
    </submittedName>
</protein>
<dbReference type="Pfam" id="PF00171">
    <property type="entry name" value="Aldedh"/>
    <property type="match status" value="1"/>
</dbReference>
<dbReference type="InterPro" id="IPR044151">
    <property type="entry name" value="ALDH_KGSADH"/>
</dbReference>
<dbReference type="InterPro" id="IPR016161">
    <property type="entry name" value="Ald_DH/histidinol_DH"/>
</dbReference>
<dbReference type="Gene3D" id="3.40.309.10">
    <property type="entry name" value="Aldehyde Dehydrogenase, Chain A, domain 2"/>
    <property type="match status" value="1"/>
</dbReference>
<feature type="domain" description="Aldehyde dehydrogenase" evidence="2">
    <location>
        <begin position="13"/>
        <end position="459"/>
    </location>
</feature>
<name>A0A928V3T2_9GAMM</name>
<dbReference type="PANTHER" id="PTHR43353">
    <property type="entry name" value="SUCCINATE-SEMIALDEHYDE DEHYDROGENASE, MITOCHONDRIAL"/>
    <property type="match status" value="1"/>
</dbReference>
<dbReference type="PANTHER" id="PTHR43353:SF3">
    <property type="entry name" value="ALDEHYDE DEHYDROGENASE-RELATED"/>
    <property type="match status" value="1"/>
</dbReference>
<keyword evidence="4" id="KW-1185">Reference proteome</keyword>
<organism evidence="3 4">
    <name type="scientific">Cellvibrio polysaccharolyticus</name>
    <dbReference type="NCBI Taxonomy" id="2082724"/>
    <lineage>
        <taxon>Bacteria</taxon>
        <taxon>Pseudomonadati</taxon>
        <taxon>Pseudomonadota</taxon>
        <taxon>Gammaproteobacteria</taxon>
        <taxon>Cellvibrionales</taxon>
        <taxon>Cellvibrionaceae</taxon>
        <taxon>Cellvibrio</taxon>
    </lineage>
</organism>
<dbReference type="Gene3D" id="3.40.605.10">
    <property type="entry name" value="Aldehyde Dehydrogenase, Chain A, domain 1"/>
    <property type="match status" value="1"/>
</dbReference>
<evidence type="ECO:0000259" key="2">
    <source>
        <dbReference type="Pfam" id="PF00171"/>
    </source>
</evidence>
<dbReference type="InterPro" id="IPR015590">
    <property type="entry name" value="Aldehyde_DH_dom"/>
</dbReference>
<keyword evidence="1" id="KW-0560">Oxidoreductase</keyword>
<dbReference type="GO" id="GO:0016620">
    <property type="term" value="F:oxidoreductase activity, acting on the aldehyde or oxo group of donors, NAD or NADP as acceptor"/>
    <property type="evidence" value="ECO:0007669"/>
    <property type="project" value="InterPro"/>
</dbReference>
<evidence type="ECO:0000313" key="4">
    <source>
        <dbReference type="Proteomes" id="UP000652567"/>
    </source>
</evidence>
<reference evidence="3" key="1">
    <citation type="submission" date="2018-07" db="EMBL/GenBank/DDBJ databases">
        <title>Genome assembly of strain Ka43.</title>
        <authorList>
            <person name="Kukolya J."/>
            <person name="Nagy I."/>
            <person name="Horvath B."/>
            <person name="Toth A."/>
        </authorList>
    </citation>
    <scope>NUCLEOTIDE SEQUENCE</scope>
    <source>
        <strain evidence="3">KB43</strain>
    </source>
</reference>
<dbReference type="InterPro" id="IPR050740">
    <property type="entry name" value="Aldehyde_DH_Superfamily"/>
</dbReference>